<sequence length="50" mass="5863">MNAFPVLVRSLTLIVVITLGLELQRYKIRIGFILKFIALFVNLFIRKNEK</sequence>
<dbReference type="Proteomes" id="UP000316775">
    <property type="component" value="Unassembled WGS sequence"/>
</dbReference>
<reference evidence="2 3" key="1">
    <citation type="submission" date="2019-06" db="EMBL/GenBank/DDBJ databases">
        <title>Whole genome shotgun sequence of Flavobacterium flevense NBRC 14960.</title>
        <authorList>
            <person name="Hosoyama A."/>
            <person name="Uohara A."/>
            <person name="Ohji S."/>
            <person name="Ichikawa N."/>
        </authorList>
    </citation>
    <scope>NUCLEOTIDE SEQUENCE [LARGE SCALE GENOMIC DNA]</scope>
    <source>
        <strain evidence="2 3">NBRC 14960</strain>
    </source>
</reference>
<accession>A0A4Y4AX44</accession>
<name>A0A4Y4AX44_9FLAO</name>
<proteinExistence type="predicted"/>
<feature type="transmembrane region" description="Helical" evidence="1">
    <location>
        <begin position="6"/>
        <end position="23"/>
    </location>
</feature>
<keyword evidence="3" id="KW-1185">Reference proteome</keyword>
<comment type="caution">
    <text evidence="2">The sequence shown here is derived from an EMBL/GenBank/DDBJ whole genome shotgun (WGS) entry which is preliminary data.</text>
</comment>
<keyword evidence="1" id="KW-0812">Transmembrane</keyword>
<keyword evidence="1" id="KW-1133">Transmembrane helix</keyword>
<dbReference type="AlphaFoldDB" id="A0A4Y4AX44"/>
<evidence type="ECO:0000313" key="2">
    <source>
        <dbReference type="EMBL" id="GEC71702.1"/>
    </source>
</evidence>
<gene>
    <name evidence="2" type="ORF">FFL01_12410</name>
</gene>
<keyword evidence="1" id="KW-0472">Membrane</keyword>
<organism evidence="2 3">
    <name type="scientific">Flavobacterium flevense</name>
    <dbReference type="NCBI Taxonomy" id="983"/>
    <lineage>
        <taxon>Bacteria</taxon>
        <taxon>Pseudomonadati</taxon>
        <taxon>Bacteroidota</taxon>
        <taxon>Flavobacteriia</taxon>
        <taxon>Flavobacteriales</taxon>
        <taxon>Flavobacteriaceae</taxon>
        <taxon>Flavobacterium</taxon>
    </lineage>
</organism>
<evidence type="ECO:0000256" key="1">
    <source>
        <dbReference type="SAM" id="Phobius"/>
    </source>
</evidence>
<evidence type="ECO:0000313" key="3">
    <source>
        <dbReference type="Proteomes" id="UP000316775"/>
    </source>
</evidence>
<dbReference type="EMBL" id="BJNP01000010">
    <property type="protein sequence ID" value="GEC71702.1"/>
    <property type="molecule type" value="Genomic_DNA"/>
</dbReference>
<feature type="transmembrane region" description="Helical" evidence="1">
    <location>
        <begin position="28"/>
        <end position="45"/>
    </location>
</feature>
<protein>
    <submittedName>
        <fullName evidence="2">Uncharacterized protein</fullName>
    </submittedName>
</protein>